<dbReference type="Pfam" id="PF00534">
    <property type="entry name" value="Glycos_transf_1"/>
    <property type="match status" value="1"/>
</dbReference>
<evidence type="ECO:0000259" key="3">
    <source>
        <dbReference type="Pfam" id="PF00534"/>
    </source>
</evidence>
<dbReference type="SUPFAM" id="SSF53756">
    <property type="entry name" value="UDP-Glycosyltransferase/glycogen phosphorylase"/>
    <property type="match status" value="1"/>
</dbReference>
<reference evidence="4 5" key="1">
    <citation type="submission" date="2018-02" db="EMBL/GenBank/DDBJ databases">
        <title>Complete genome of Nitrosopumilus oxyclinae HCE1.</title>
        <authorList>
            <person name="Qin W."/>
            <person name="Zheng Y."/>
            <person name="Stahl D.A."/>
        </authorList>
    </citation>
    <scope>NUCLEOTIDE SEQUENCE [LARGE SCALE GENOMIC DNA]</scope>
    <source>
        <strain evidence="4 5">HCE1</strain>
    </source>
</reference>
<dbReference type="GO" id="GO:0016757">
    <property type="term" value="F:glycosyltransferase activity"/>
    <property type="evidence" value="ECO:0007669"/>
    <property type="project" value="UniProtKB-KW"/>
</dbReference>
<keyword evidence="5" id="KW-1185">Reference proteome</keyword>
<dbReference type="KEGG" id="nox:C5F49_00765"/>
<dbReference type="AlphaFoldDB" id="A0A7D5QYN0"/>
<evidence type="ECO:0000256" key="2">
    <source>
        <dbReference type="ARBA" id="ARBA00022679"/>
    </source>
</evidence>
<keyword evidence="1" id="KW-0328">Glycosyltransferase</keyword>
<dbReference type="RefSeq" id="WP_179362879.1">
    <property type="nucleotide sequence ID" value="NZ_CP026994.1"/>
</dbReference>
<dbReference type="PANTHER" id="PTHR12526:SF510">
    <property type="entry name" value="D-INOSITOL 3-PHOSPHATE GLYCOSYLTRANSFERASE"/>
    <property type="match status" value="1"/>
</dbReference>
<dbReference type="InterPro" id="IPR001296">
    <property type="entry name" value="Glyco_trans_1"/>
</dbReference>
<evidence type="ECO:0000313" key="5">
    <source>
        <dbReference type="Proteomes" id="UP000509441"/>
    </source>
</evidence>
<dbReference type="CDD" id="cd03801">
    <property type="entry name" value="GT4_PimA-like"/>
    <property type="match status" value="1"/>
</dbReference>
<organism evidence="4 5">
    <name type="scientific">Nitrosopumilus oxyclinae</name>
    <dbReference type="NCBI Taxonomy" id="1959104"/>
    <lineage>
        <taxon>Archaea</taxon>
        <taxon>Nitrososphaerota</taxon>
        <taxon>Nitrososphaeria</taxon>
        <taxon>Nitrosopumilales</taxon>
        <taxon>Nitrosopumilaceae</taxon>
        <taxon>Nitrosopumilus</taxon>
    </lineage>
</organism>
<dbReference type="GeneID" id="56060432"/>
<proteinExistence type="predicted"/>
<evidence type="ECO:0000256" key="1">
    <source>
        <dbReference type="ARBA" id="ARBA00022676"/>
    </source>
</evidence>
<name>A0A7D5QYN0_9ARCH</name>
<keyword evidence="2" id="KW-0808">Transferase</keyword>
<accession>A0A7D5QYN0</accession>
<feature type="domain" description="Glycosyl transferase family 1" evidence="3">
    <location>
        <begin position="180"/>
        <end position="327"/>
    </location>
</feature>
<gene>
    <name evidence="4" type="ORF">C5F49_00765</name>
</gene>
<evidence type="ECO:0000313" key="4">
    <source>
        <dbReference type="EMBL" id="QLH04016.1"/>
    </source>
</evidence>
<dbReference type="Proteomes" id="UP000509441">
    <property type="component" value="Chromosome"/>
</dbReference>
<dbReference type="PANTHER" id="PTHR12526">
    <property type="entry name" value="GLYCOSYLTRANSFERASE"/>
    <property type="match status" value="1"/>
</dbReference>
<dbReference type="Gene3D" id="3.40.50.2000">
    <property type="entry name" value="Glycogen Phosphorylase B"/>
    <property type="match status" value="2"/>
</dbReference>
<dbReference type="EMBL" id="CP026994">
    <property type="protein sequence ID" value="QLH04016.1"/>
    <property type="molecule type" value="Genomic_DNA"/>
</dbReference>
<protein>
    <recommendedName>
        <fullName evidence="3">Glycosyl transferase family 1 domain-containing protein</fullName>
    </recommendedName>
</protein>
<sequence length="364" mass="42914">MKILIAGNLVNHGYFLTKLLRENGISAELLFRKKPEISEDPLKFDPDLKEYPNWVKTWDGSNKNWKWNVINIMRKYDLIQASTELPIFSMFSRKPYIVFATGSDIIELAHQNNLKAFLLRRAYKKAKLIIVPGLYMYPSVKKLKLKKTIFLPLLWDYNKYKLENNLIKSNNKFTIFHPTRHDWLVKGNDKFLNAFVRFAKERNNVQLIIINHGKDYQKSINIIENVKEKVKILPNRLGQNEMLQYYHQSDVVVDYFNLGSTGMIGQEAMACEKPLIQYVNTLLYEEYYKEIPPIVNANTEDEVYQALSKLADDPKLCEKIGKDSRKWLLKHHDPQKIIKKYIYLYDSVLNKVKFEIIKEKINSI</sequence>
<dbReference type="OrthoDB" id="11861at2157"/>